<dbReference type="PROSITE" id="PS50924">
    <property type="entry name" value="MHYT"/>
    <property type="match status" value="1"/>
</dbReference>
<reference evidence="3 4" key="1">
    <citation type="submission" date="2018-05" db="EMBL/GenBank/DDBJ databases">
        <title>Genome sequencing and assembly of the regulated plant pathogen Lachnellula willkommii and related sister species for the development of diagnostic species identification markers.</title>
        <authorList>
            <person name="Giroux E."/>
            <person name="Bilodeau G."/>
        </authorList>
    </citation>
    <scope>NUCLEOTIDE SEQUENCE [LARGE SCALE GENOMIC DNA]</scope>
    <source>
        <strain evidence="3 4">CBS 160.35</strain>
    </source>
</reference>
<feature type="transmembrane region" description="Helical" evidence="1">
    <location>
        <begin position="107"/>
        <end position="129"/>
    </location>
</feature>
<gene>
    <name evidence="3" type="primary">ykoW</name>
    <name evidence="3" type="ORF">LOCC1_G000096</name>
</gene>
<proteinExistence type="predicted"/>
<evidence type="ECO:0000313" key="4">
    <source>
        <dbReference type="Proteomes" id="UP000443090"/>
    </source>
</evidence>
<accession>A0A8H8UKA0</accession>
<keyword evidence="1" id="KW-1133">Transmembrane helix</keyword>
<dbReference type="PANTHER" id="PTHR35152:SF1">
    <property type="entry name" value="DOMAIN SIGNALLING PROTEIN, PUTATIVE (AFU_ORTHOLOGUE AFUA_5G11310)-RELATED"/>
    <property type="match status" value="1"/>
</dbReference>
<comment type="caution">
    <text evidence="3">The sequence shown here is derived from an EMBL/GenBank/DDBJ whole genome shotgun (WGS) entry which is preliminary data.</text>
</comment>
<evidence type="ECO:0000313" key="3">
    <source>
        <dbReference type="EMBL" id="TVY50020.1"/>
    </source>
</evidence>
<keyword evidence="1" id="KW-0812">Transmembrane</keyword>
<feature type="transmembrane region" description="Helical" evidence="1">
    <location>
        <begin position="208"/>
        <end position="225"/>
    </location>
</feature>
<dbReference type="InterPro" id="IPR005330">
    <property type="entry name" value="MHYT_dom"/>
</dbReference>
<keyword evidence="1" id="KW-0472">Membrane</keyword>
<protein>
    <submittedName>
        <fullName evidence="3">Signaling protein</fullName>
    </submittedName>
</protein>
<feature type="transmembrane region" description="Helical" evidence="1">
    <location>
        <begin position="31"/>
        <end position="54"/>
    </location>
</feature>
<dbReference type="EMBL" id="QGMI01000002">
    <property type="protein sequence ID" value="TVY50020.1"/>
    <property type="molecule type" value="Genomic_DNA"/>
</dbReference>
<dbReference type="Proteomes" id="UP000443090">
    <property type="component" value="Unassembled WGS sequence"/>
</dbReference>
<feature type="transmembrane region" description="Helical" evidence="1">
    <location>
        <begin position="141"/>
        <end position="159"/>
    </location>
</feature>
<dbReference type="PANTHER" id="PTHR35152">
    <property type="entry name" value="DOMAIN SIGNALLING PROTEIN, PUTATIVE (AFU_ORTHOLOGUE AFUA_5G11310)-RELATED"/>
    <property type="match status" value="1"/>
</dbReference>
<feature type="transmembrane region" description="Helical" evidence="1">
    <location>
        <begin position="66"/>
        <end position="87"/>
    </location>
</feature>
<sequence length="733" mass="81572">MNTPATATEIISVVARNDRQHGVVPVIPKRFSAGFVVLSYCISYLGALTTLELLMRRTSMRGLYNWYLLIGASISLGGIAVWSMHYIGNYAIILELGDDQRDRQIVYSPGFTALSFFLPIVVVFLAFCAVGYDNNVSFARIIIRGILVGFGICAMHYVGQAGIANYTCVYKPGFVILSVVIACLSSTVALGLFFMFRSAWNSSWWKRGTVAFILATGVSGMHWVASVETQYRPKMAKPSAPASSPIVTVIAVLIISIIGCIVLVALSLLTKGRRAGAARKAQQVVLAAAIFNKERRLLVSPEGNLPTRKITNAYLERASPMLQHVVHFANSSTVSKRRFWRLASKFSLDLQDKLQLGWELFCVAAADLAADLKQPVQSLGMLYDEIVVSGLKDSEHWRVKRKSTDSNDIERQGFNPTDLGKGKFLFLVKSVDRREADHLEAAGFRFGIVPKVVPIIAASLRMGHHDLSSRLEMMCNYSNKYKMLDPGVYIALFTARASIASGFEVLVRKDSKNQLPAVQLPYHSLADWQLDYLRQMENFKVSACIQFLQTAAMLSSPSEREQDFARTLKSTLEGLMDQISDEFFNDAVLIAEPIQAPCRDYRESSPPSTAQLITFRIIVSIHTRAPGRIWVFTPMSFFKTQQHVYQNSPDHATFAAKTHREFAPIIDLPGPVGCPVKRKHIDKAIDEAIELECVSKSASILNPLEEEPGPKTFVDELFQICIRTREGATFDPW</sequence>
<dbReference type="OrthoDB" id="264015at2759"/>
<dbReference type="Pfam" id="PF03707">
    <property type="entry name" value="MHYT"/>
    <property type="match status" value="2"/>
</dbReference>
<evidence type="ECO:0000256" key="1">
    <source>
        <dbReference type="SAM" id="Phobius"/>
    </source>
</evidence>
<evidence type="ECO:0000259" key="2">
    <source>
        <dbReference type="PROSITE" id="PS50924"/>
    </source>
</evidence>
<dbReference type="AlphaFoldDB" id="A0A8H8UKA0"/>
<organism evidence="3 4">
    <name type="scientific">Lachnellula occidentalis</name>
    <dbReference type="NCBI Taxonomy" id="215460"/>
    <lineage>
        <taxon>Eukaryota</taxon>
        <taxon>Fungi</taxon>
        <taxon>Dikarya</taxon>
        <taxon>Ascomycota</taxon>
        <taxon>Pezizomycotina</taxon>
        <taxon>Leotiomycetes</taxon>
        <taxon>Helotiales</taxon>
        <taxon>Lachnaceae</taxon>
        <taxon>Lachnellula</taxon>
    </lineage>
</organism>
<feature type="transmembrane region" description="Helical" evidence="1">
    <location>
        <begin position="174"/>
        <end position="196"/>
    </location>
</feature>
<keyword evidence="4" id="KW-1185">Reference proteome</keyword>
<feature type="domain" description="MHYT" evidence="2">
    <location>
        <begin position="31"/>
        <end position="232"/>
    </location>
</feature>
<feature type="transmembrane region" description="Helical" evidence="1">
    <location>
        <begin position="245"/>
        <end position="269"/>
    </location>
</feature>
<name>A0A8H8UKA0_9HELO</name>